<dbReference type="GO" id="GO:0005509">
    <property type="term" value="F:calcium ion binding"/>
    <property type="evidence" value="ECO:0007669"/>
    <property type="project" value="InterPro"/>
</dbReference>
<dbReference type="CDD" id="cd00051">
    <property type="entry name" value="EFh"/>
    <property type="match status" value="1"/>
</dbReference>
<keyword evidence="1" id="KW-0175">Coiled coil</keyword>
<dbReference type="PROSITE" id="PS50222">
    <property type="entry name" value="EF_HAND_2"/>
    <property type="match status" value="1"/>
</dbReference>
<dbReference type="Pfam" id="PF13202">
    <property type="entry name" value="EF-hand_5"/>
    <property type="match status" value="1"/>
</dbReference>
<feature type="domain" description="EF-hand" evidence="2">
    <location>
        <begin position="1347"/>
        <end position="1382"/>
    </location>
</feature>
<name>A0AB74U7J2_9GAMM</name>
<feature type="coiled-coil region" evidence="1">
    <location>
        <begin position="400"/>
        <end position="427"/>
    </location>
</feature>
<evidence type="ECO:0000256" key="1">
    <source>
        <dbReference type="SAM" id="Coils"/>
    </source>
</evidence>
<dbReference type="GO" id="GO:0051015">
    <property type="term" value="F:actin filament binding"/>
    <property type="evidence" value="ECO:0007669"/>
    <property type="project" value="TreeGrafter"/>
</dbReference>
<dbReference type="GO" id="GO:0032982">
    <property type="term" value="C:myosin filament"/>
    <property type="evidence" value="ECO:0007669"/>
    <property type="project" value="TreeGrafter"/>
</dbReference>
<organism evidence="3">
    <name type="scientific">Salinicola endophyticus</name>
    <dbReference type="NCBI Taxonomy" id="1949083"/>
    <lineage>
        <taxon>Bacteria</taxon>
        <taxon>Pseudomonadati</taxon>
        <taxon>Pseudomonadota</taxon>
        <taxon>Gammaproteobacteria</taxon>
        <taxon>Oceanospirillales</taxon>
        <taxon>Halomonadaceae</taxon>
        <taxon>Salinicola</taxon>
    </lineage>
</organism>
<dbReference type="SUPFAM" id="SSF47473">
    <property type="entry name" value="EF-hand"/>
    <property type="match status" value="1"/>
</dbReference>
<dbReference type="GO" id="GO:0005737">
    <property type="term" value="C:cytoplasm"/>
    <property type="evidence" value="ECO:0007669"/>
    <property type="project" value="TreeGrafter"/>
</dbReference>
<dbReference type="PANTHER" id="PTHR45615:SF40">
    <property type="entry name" value="MYOSIN HEAVY CHAIN, NON-MUSCLE"/>
    <property type="match status" value="1"/>
</dbReference>
<dbReference type="InterPro" id="IPR011992">
    <property type="entry name" value="EF-hand-dom_pair"/>
</dbReference>
<reference evidence="3" key="1">
    <citation type="submission" date="2024-06" db="EMBL/GenBank/DDBJ databases">
        <title>Complete genome of Salinicola endophyticus HNIBRBA4755.</title>
        <authorList>
            <person name="Shin S.Y."/>
            <person name="Kang H."/>
            <person name="Song J."/>
        </authorList>
    </citation>
    <scope>NUCLEOTIDE SEQUENCE</scope>
    <source>
        <strain evidence="3">HNIBRBA4755</strain>
    </source>
</reference>
<gene>
    <name evidence="3" type="ORF">ABV408_02650</name>
</gene>
<evidence type="ECO:0000313" key="3">
    <source>
        <dbReference type="EMBL" id="XCJ80086.1"/>
    </source>
</evidence>
<dbReference type="GO" id="GO:0000146">
    <property type="term" value="F:microfilament motor activity"/>
    <property type="evidence" value="ECO:0007669"/>
    <property type="project" value="TreeGrafter"/>
</dbReference>
<dbReference type="GO" id="GO:0016460">
    <property type="term" value="C:myosin II complex"/>
    <property type="evidence" value="ECO:0007669"/>
    <property type="project" value="TreeGrafter"/>
</dbReference>
<dbReference type="Gene3D" id="1.10.238.10">
    <property type="entry name" value="EF-hand"/>
    <property type="match status" value="1"/>
</dbReference>
<dbReference type="RefSeq" id="WP_353980935.1">
    <property type="nucleotide sequence ID" value="NZ_CP159578.1"/>
</dbReference>
<accession>A0AB74U7J2</accession>
<evidence type="ECO:0000259" key="2">
    <source>
        <dbReference type="PROSITE" id="PS50222"/>
    </source>
</evidence>
<sequence length="1700" mass="178147">MANDSPLQVTLTADARPLTGVLRDSAQALGAFADDAERSGQRFAAAMAQSARPLETVNGHLQRLEALGRVAGGQLAALGRAGVGGLRDQAKQLAETESLAQALGLSATRLQEWQYAGQQVGLQASQVGEIFTRLQTTLGELGAGAGTSDAAGVFAQLNLDLRELQSLAPDAQLQRIGEAIARLDDPAQRTRAFETLAEGASRLNPLLQAGGLRLRTYRDEAQHLGVALSSLELADAAQADRALRQVGAAVEGLANQLLVALGPGLATAADGLSGLIRDAGGMRAVFDGLVTTGQVLASLYAGHLAQSLATYATGALAANGASITLTGTLRILRSVMATAFGPLGVVVAAAGVLYTFREELGLVPTYAKDAADEVDLLTGSIEGLSRAQLENKKVGIVANLVQAQTEAATLQKQIDDLQKKARSESIQFQGRPGAAAAQLSGVSGIGGLTGELKKRQAAIEANQTALDQVNQAIAKFGEASNAATPPANQLNTEIDDGATAARAQANALQALEDRLDPVAASQRAFQTDTQTLNRSVAMGAITFDRYFDLVDKLQHAYRNSGDAAKDASQAAKTATHETSVLSRTLDQMVAGLDDTFQGFWARMLGGAKVSFEGLKSQAISTLAEIIHAYTTKRIVASLGLSVGGSLAGTGSAVASGTGGGFGGSGLDLASLGKNLYQGVTDGFASIQWTGVPTGATAYTSGFGSQVATGGGMFGGSFQNFTGWNGMASLAAAYAGTQVGNKLGSSLFGKQANSNLGATIGGGVGTFFGGSLGAFAGSTLGGMVDSLFGSSRKYKAGLVSYAETPDGPVQDRYYDSGNRKRLVGGRESAFGSFGLTHKTKFDVDPLADFLDALQALDNTIATGASAKQIDAVKQSLDGFYTSVSNDPLTDMLTDRMAVIKAALLDSSSDVGDTLIERVGDITAKNAEKLAPKLAQALQLGNLIDGLSDSVRGYAVGVVSDTRRSMEDALAQITAGVAAHAAVSAIADQLNLSFDAMGERAVEAALNLQQLAGGLDNLQSQAQRYYANFFSEQEREQRAIAQLTPTLHRAGLSAYSTREQFRAVVESLDLNTAAGRQTYSELMGIADAFAAISAPVQATTQSLQDLQAAARSQVETAKDAVRQAYQTFAGQAFDQRITLLKLAGREQAALSLQRQQELQTLDASLRPIQQRIWALQDEQAALADARQASDDYRSALAQASSQLAQTLGGISSWIDQQQASGGSPGSDLQAAQAQFARQLVRAQGGDRDALGGLTQYAERYQQAGAAYYGSGTGYQRIRDEILDALGELPDQVSAEQYVAEEIKAALASAVDQLPGGIASALDPLFAALDTNLDGLLTFGELQTGLQGIASDAQIRSLIQQLDSDGDGQISALEAIKGATDRVDGNTGTLESRALDQLRQLTELSAEMTRTTDQFITLNTTMQSLQEALVALGLAQQQAAEIEARRRAAEAAEKQRIAQERARTLAEQRKTLQGEVRSLQATYDGYQKVIAFNQNPNMRTGLTGQYLNHSNVRRGASSLDDLLSGHYDYRYRTNLPTSQRVRALLKDYNEAMQNSDSVAQQLAVLKQSLDRLPTYNIGGAFGGAEIITQPTLFNTALMGEAGPEAIMPLSRGADGSLGVRLDGAPAPVGGQGGGHGSAELAPLLQRLAQLTAENTELLRRIEAHEGAGVRVAQAGHQRSIDQLTRIAESNQALDDRARLEALA</sequence>
<dbReference type="InterPro" id="IPR002048">
    <property type="entry name" value="EF_hand_dom"/>
</dbReference>
<feature type="coiled-coil region" evidence="1">
    <location>
        <begin position="1422"/>
        <end position="1479"/>
    </location>
</feature>
<dbReference type="EMBL" id="CP159578">
    <property type="protein sequence ID" value="XCJ80086.1"/>
    <property type="molecule type" value="Genomic_DNA"/>
</dbReference>
<protein>
    <submittedName>
        <fullName evidence="3">EF-hand domain-containing protein</fullName>
    </submittedName>
</protein>
<dbReference type="PANTHER" id="PTHR45615">
    <property type="entry name" value="MYOSIN HEAVY CHAIN, NON-MUSCLE"/>
    <property type="match status" value="1"/>
</dbReference>
<dbReference type="SMART" id="SM00054">
    <property type="entry name" value="EFh"/>
    <property type="match status" value="2"/>
</dbReference>
<proteinExistence type="predicted"/>